<name>A0A084U962_9HYPH</name>
<keyword evidence="4 7" id="KW-0812">Transmembrane</keyword>
<evidence type="ECO:0000256" key="2">
    <source>
        <dbReference type="ARBA" id="ARBA00022475"/>
    </source>
</evidence>
<dbReference type="PANTHER" id="PTHR30589">
    <property type="entry name" value="PROLIPOPROTEIN DIACYLGLYCERYL TRANSFERASE"/>
    <property type="match status" value="1"/>
</dbReference>
<dbReference type="GO" id="GO:0008961">
    <property type="term" value="F:phosphatidylglycerol-prolipoprotein diacylglyceryl transferase activity"/>
    <property type="evidence" value="ECO:0007669"/>
    <property type="project" value="UniProtKB-UniRule"/>
</dbReference>
<sequence>MSEYLLLPLAALPFPQIDPVIFQIGPLAVHWYGLGYVVGILFAWWYTKRMVSTPRLWAHDTPPMKPLDLDDFVIWAALGVVLGGRLGYVLFYDFARSISDPLSIFAVWEGGMSFHGGMLGTIVAMVLFARNRGINPWSMLDTIAAAAPVGLGLVRVANFINAELWGRPSDVPWAMVFPGAGDLPRHPSQLYEAALEGLVLFLVLRVLTHHAMKLKKPRFVGGAFICGYGLSRIFVEFFREPDAHIGYLAGDWLTMGMVLSTPMVLAGIWAMMTAKTPAKAAA</sequence>
<dbReference type="AlphaFoldDB" id="A0A084U962"/>
<evidence type="ECO:0000256" key="4">
    <source>
        <dbReference type="ARBA" id="ARBA00022692"/>
    </source>
</evidence>
<comment type="pathway">
    <text evidence="7">Protein modification; lipoprotein biosynthesis (diacylglyceryl transfer).</text>
</comment>
<comment type="catalytic activity">
    <reaction evidence="7">
        <text>L-cysteinyl-[prolipoprotein] + a 1,2-diacyl-sn-glycero-3-phospho-(1'-sn-glycerol) = an S-1,2-diacyl-sn-glyceryl-L-cysteinyl-[prolipoprotein] + sn-glycerol 1-phosphate + H(+)</text>
        <dbReference type="Rhea" id="RHEA:56712"/>
        <dbReference type="Rhea" id="RHEA-COMP:14679"/>
        <dbReference type="Rhea" id="RHEA-COMP:14680"/>
        <dbReference type="ChEBI" id="CHEBI:15378"/>
        <dbReference type="ChEBI" id="CHEBI:29950"/>
        <dbReference type="ChEBI" id="CHEBI:57685"/>
        <dbReference type="ChEBI" id="CHEBI:64716"/>
        <dbReference type="ChEBI" id="CHEBI:140658"/>
        <dbReference type="EC" id="2.5.1.145"/>
    </reaction>
</comment>
<reference evidence="8 9" key="1">
    <citation type="submission" date="2014-05" db="EMBL/GenBank/DDBJ databases">
        <title>Draft Genome Sequence of Nitratireductor basaltis Strain UMTGB225, A Marine Bacterium Isolated from Green Barrel Tunicate.</title>
        <authorList>
            <person name="Gan H.Y."/>
        </authorList>
    </citation>
    <scope>NUCLEOTIDE SEQUENCE [LARGE SCALE GENOMIC DNA]</scope>
    <source>
        <strain evidence="8 9">UMTGB225</strain>
    </source>
</reference>
<gene>
    <name evidence="7 8" type="primary">lgt</name>
    <name evidence="8" type="ORF">EL18_00514</name>
</gene>
<organism evidence="8 9">
    <name type="scientific">Nitratireductor basaltis</name>
    <dbReference type="NCBI Taxonomy" id="472175"/>
    <lineage>
        <taxon>Bacteria</taxon>
        <taxon>Pseudomonadati</taxon>
        <taxon>Pseudomonadota</taxon>
        <taxon>Alphaproteobacteria</taxon>
        <taxon>Hyphomicrobiales</taxon>
        <taxon>Phyllobacteriaceae</taxon>
        <taxon>Nitratireductor</taxon>
    </lineage>
</organism>
<keyword evidence="6 7" id="KW-0472">Membrane</keyword>
<dbReference type="GO" id="GO:0005886">
    <property type="term" value="C:plasma membrane"/>
    <property type="evidence" value="ECO:0007669"/>
    <property type="project" value="UniProtKB-SubCell"/>
</dbReference>
<evidence type="ECO:0000256" key="7">
    <source>
        <dbReference type="HAMAP-Rule" id="MF_01147"/>
    </source>
</evidence>
<dbReference type="STRING" id="472175.EL18_00514"/>
<keyword evidence="8" id="KW-0449">Lipoprotein</keyword>
<dbReference type="PANTHER" id="PTHR30589:SF0">
    <property type="entry name" value="PHOSPHATIDYLGLYCEROL--PROLIPOPROTEIN DIACYLGLYCERYL TRANSFERASE"/>
    <property type="match status" value="1"/>
</dbReference>
<evidence type="ECO:0000256" key="5">
    <source>
        <dbReference type="ARBA" id="ARBA00022989"/>
    </source>
</evidence>
<dbReference type="EC" id="2.5.1.145" evidence="7"/>
<evidence type="ECO:0000256" key="1">
    <source>
        <dbReference type="ARBA" id="ARBA00007150"/>
    </source>
</evidence>
<feature type="binding site" evidence="7">
    <location>
        <position position="155"/>
    </location>
    <ligand>
        <name>a 1,2-diacyl-sn-glycero-3-phospho-(1'-sn-glycerol)</name>
        <dbReference type="ChEBI" id="CHEBI:64716"/>
    </ligand>
</feature>
<comment type="function">
    <text evidence="7">Catalyzes the transfer of the diacylglyceryl group from phosphatidylglycerol to the sulfhydryl group of the N-terminal cysteine of a prolipoprotein, the first step in the formation of mature lipoproteins.</text>
</comment>
<evidence type="ECO:0000256" key="3">
    <source>
        <dbReference type="ARBA" id="ARBA00022679"/>
    </source>
</evidence>
<dbReference type="RefSeq" id="WP_200875487.1">
    <property type="nucleotide sequence ID" value="NZ_JMQM01000001.1"/>
</dbReference>
<dbReference type="NCBIfam" id="TIGR00544">
    <property type="entry name" value="lgt"/>
    <property type="match status" value="1"/>
</dbReference>
<feature type="transmembrane region" description="Helical" evidence="7">
    <location>
        <begin position="72"/>
        <end position="92"/>
    </location>
</feature>
<dbReference type="InterPro" id="IPR001640">
    <property type="entry name" value="Lgt"/>
</dbReference>
<keyword evidence="9" id="KW-1185">Reference proteome</keyword>
<dbReference type="Pfam" id="PF01790">
    <property type="entry name" value="LGT"/>
    <property type="match status" value="1"/>
</dbReference>
<evidence type="ECO:0000313" key="9">
    <source>
        <dbReference type="Proteomes" id="UP000053675"/>
    </source>
</evidence>
<feature type="transmembrane region" description="Helical" evidence="7">
    <location>
        <begin position="244"/>
        <end position="269"/>
    </location>
</feature>
<feature type="transmembrane region" description="Helical" evidence="7">
    <location>
        <begin position="219"/>
        <end position="238"/>
    </location>
</feature>
<evidence type="ECO:0000313" key="8">
    <source>
        <dbReference type="EMBL" id="KFB09498.1"/>
    </source>
</evidence>
<comment type="subcellular location">
    <subcellularLocation>
        <location evidence="7">Cell membrane</location>
        <topology evidence="7">Multi-pass membrane protein</topology>
    </subcellularLocation>
</comment>
<feature type="transmembrane region" description="Helical" evidence="7">
    <location>
        <begin position="112"/>
        <end position="130"/>
    </location>
</feature>
<dbReference type="UniPathway" id="UPA00664"/>
<keyword evidence="2 7" id="KW-1003">Cell membrane</keyword>
<feature type="transmembrane region" description="Helical" evidence="7">
    <location>
        <begin position="29"/>
        <end position="47"/>
    </location>
</feature>
<evidence type="ECO:0000256" key="6">
    <source>
        <dbReference type="ARBA" id="ARBA00023136"/>
    </source>
</evidence>
<dbReference type="EMBL" id="JMQM01000001">
    <property type="protein sequence ID" value="KFB09498.1"/>
    <property type="molecule type" value="Genomic_DNA"/>
</dbReference>
<dbReference type="PATRIC" id="fig|472175.3.peg.532"/>
<keyword evidence="5 7" id="KW-1133">Transmembrane helix</keyword>
<protein>
    <recommendedName>
        <fullName evidence="7">Phosphatidylglycerol--prolipoprotein diacylglyceryl transferase</fullName>
        <ecNumber evidence="7">2.5.1.145</ecNumber>
    </recommendedName>
</protein>
<accession>A0A084U962</accession>
<comment type="similarity">
    <text evidence="1 7">Belongs to the Lgt family.</text>
</comment>
<keyword evidence="3 7" id="KW-0808">Transferase</keyword>
<dbReference type="eggNOG" id="COG0682">
    <property type="taxonomic scope" value="Bacteria"/>
</dbReference>
<proteinExistence type="inferred from homology"/>
<dbReference type="Proteomes" id="UP000053675">
    <property type="component" value="Unassembled WGS sequence"/>
</dbReference>
<dbReference type="GO" id="GO:0042158">
    <property type="term" value="P:lipoprotein biosynthetic process"/>
    <property type="evidence" value="ECO:0007669"/>
    <property type="project" value="UniProtKB-UniRule"/>
</dbReference>
<keyword evidence="8" id="KW-0328">Glycosyltransferase</keyword>
<dbReference type="HAMAP" id="MF_01147">
    <property type="entry name" value="Lgt"/>
    <property type="match status" value="1"/>
</dbReference>
<comment type="caution">
    <text evidence="8">The sequence shown here is derived from an EMBL/GenBank/DDBJ whole genome shotgun (WGS) entry which is preliminary data.</text>
</comment>